<dbReference type="PANTHER" id="PTHR34220:SF7">
    <property type="entry name" value="SENSOR HISTIDINE KINASE YPDA"/>
    <property type="match status" value="1"/>
</dbReference>
<dbReference type="Proteomes" id="UP000643403">
    <property type="component" value="Unassembled WGS sequence"/>
</dbReference>
<reference evidence="4" key="1">
    <citation type="journal article" date="2019" name="Int. J. Syst. Evol. Microbiol.">
        <title>The Global Catalogue of Microorganisms (GCM) 10K type strain sequencing project: providing services to taxonomists for standard genome sequencing and annotation.</title>
        <authorList>
            <consortium name="The Broad Institute Genomics Platform"/>
            <consortium name="The Broad Institute Genome Sequencing Center for Infectious Disease"/>
            <person name="Wu L."/>
            <person name="Ma J."/>
        </authorList>
    </citation>
    <scope>NUCLEOTIDE SEQUENCE [LARGE SCALE GENOMIC DNA]</scope>
    <source>
        <strain evidence="4">KCTC 22558</strain>
    </source>
</reference>
<evidence type="ECO:0000313" key="4">
    <source>
        <dbReference type="Proteomes" id="UP000643403"/>
    </source>
</evidence>
<evidence type="ECO:0000313" key="3">
    <source>
        <dbReference type="EMBL" id="GGZ54488.1"/>
    </source>
</evidence>
<dbReference type="Pfam" id="PF06580">
    <property type="entry name" value="His_kinase"/>
    <property type="match status" value="1"/>
</dbReference>
<feature type="transmembrane region" description="Helical" evidence="1">
    <location>
        <begin position="100"/>
        <end position="123"/>
    </location>
</feature>
<comment type="caution">
    <text evidence="3">The sequence shown here is derived from an EMBL/GenBank/DDBJ whole genome shotgun (WGS) entry which is preliminary data.</text>
</comment>
<dbReference type="InterPro" id="IPR010559">
    <property type="entry name" value="Sig_transdc_His_kin_internal"/>
</dbReference>
<evidence type="ECO:0000256" key="1">
    <source>
        <dbReference type="SAM" id="Phobius"/>
    </source>
</evidence>
<protein>
    <submittedName>
        <fullName evidence="3">Alginate O-acetyltransferase</fullName>
    </submittedName>
</protein>
<keyword evidence="1" id="KW-0472">Membrane</keyword>
<evidence type="ECO:0000259" key="2">
    <source>
        <dbReference type="Pfam" id="PF06580"/>
    </source>
</evidence>
<organism evidence="3 4">
    <name type="scientific">Cognatilysobacter xinjiangensis</name>
    <dbReference type="NCBI Taxonomy" id="546892"/>
    <lineage>
        <taxon>Bacteria</taxon>
        <taxon>Pseudomonadati</taxon>
        <taxon>Pseudomonadota</taxon>
        <taxon>Gammaproteobacteria</taxon>
        <taxon>Lysobacterales</taxon>
        <taxon>Lysobacteraceae</taxon>
        <taxon>Cognatilysobacter</taxon>
    </lineage>
</organism>
<dbReference type="PANTHER" id="PTHR34220">
    <property type="entry name" value="SENSOR HISTIDINE KINASE YPDA"/>
    <property type="match status" value="1"/>
</dbReference>
<dbReference type="InterPro" id="IPR050640">
    <property type="entry name" value="Bact_2-comp_sensor_kinase"/>
</dbReference>
<dbReference type="EMBL" id="BMXY01000001">
    <property type="protein sequence ID" value="GGZ54488.1"/>
    <property type="molecule type" value="Genomic_DNA"/>
</dbReference>
<proteinExistence type="predicted"/>
<keyword evidence="1" id="KW-1133">Transmembrane helix</keyword>
<dbReference type="InterPro" id="IPR036890">
    <property type="entry name" value="HATPase_C_sf"/>
</dbReference>
<dbReference type="SUPFAM" id="SSF55874">
    <property type="entry name" value="ATPase domain of HSP90 chaperone/DNA topoisomerase II/histidine kinase"/>
    <property type="match status" value="1"/>
</dbReference>
<feature type="transmembrane region" description="Helical" evidence="1">
    <location>
        <begin position="138"/>
        <end position="160"/>
    </location>
</feature>
<keyword evidence="1" id="KW-0812">Transmembrane</keyword>
<sequence>MGAIARDLRHSRRVRHDRPMPAAAAPPLPFDLLWSRPRAILWLMLAAEGLALALTLALGIDDAFHFLGALSLAAQLALLGTLASMYGLRRPLARLGPPRLVLACTALFVVVSVLVAVVTAYIFEPAVALGRQAWTHLVARLVGIVIVVTALGAAAFVNYWRLQQSTLRAKQAELEALQARIRPHFLFNTLNTATALVHHRPEDAERMLLDLADLFRAALAGPREIGLAEELALVRRYLEIEQQRFGERLRVDWELPASIPDVRVPSLSIQPLVENAIRHGVERVPQGARVTISLSQTLAHVVVRISNPLVLGVGPGPVSHGVGLTAAQVRIEALTQGRGSVETGIQGEHYVATVRLPRPRPANFRD</sequence>
<feature type="domain" description="Signal transduction histidine kinase internal region" evidence="2">
    <location>
        <begin position="172"/>
        <end position="249"/>
    </location>
</feature>
<dbReference type="Gene3D" id="3.30.565.10">
    <property type="entry name" value="Histidine kinase-like ATPase, C-terminal domain"/>
    <property type="match status" value="1"/>
</dbReference>
<feature type="transmembrane region" description="Helical" evidence="1">
    <location>
        <begin position="39"/>
        <end position="60"/>
    </location>
</feature>
<feature type="transmembrane region" description="Helical" evidence="1">
    <location>
        <begin position="66"/>
        <end position="88"/>
    </location>
</feature>
<accession>A0ABQ3BT97</accession>
<gene>
    <name evidence="3" type="ORF">GCM10008101_04690</name>
</gene>
<keyword evidence="4" id="KW-1185">Reference proteome</keyword>
<name>A0ABQ3BT97_9GAMM</name>